<name>A0A0E1X966_STAAU</name>
<dbReference type="EMBL" id="ACJA02000003">
    <property type="protein sequence ID" value="EFH95343.1"/>
    <property type="molecule type" value="Genomic_DNA"/>
</dbReference>
<evidence type="ECO:0008006" key="2">
    <source>
        <dbReference type="Google" id="ProtNLM"/>
    </source>
</evidence>
<dbReference type="NCBIfam" id="NF033194">
    <property type="entry name" value="lipo_EMYY"/>
    <property type="match status" value="1"/>
</dbReference>
<evidence type="ECO:0000313" key="1">
    <source>
        <dbReference type="EMBL" id="EFH95343.1"/>
    </source>
</evidence>
<dbReference type="HOGENOM" id="CLU_083328_0_0_9"/>
<accession>A0A0E1X966</accession>
<comment type="caution">
    <text evidence="1">The sequence shown here is derived from an EMBL/GenBank/DDBJ whole genome shotgun (WGS) entry which is preliminary data.</text>
</comment>
<dbReference type="InterPro" id="IPR048013">
    <property type="entry name" value="EMYY_lipop"/>
</dbReference>
<dbReference type="Proteomes" id="UP000003455">
    <property type="component" value="Chromosome"/>
</dbReference>
<proteinExistence type="predicted"/>
<gene>
    <name evidence="1" type="ORF">HMPREF0769_11553</name>
</gene>
<reference evidence="1" key="1">
    <citation type="submission" date="2010-05" db="EMBL/GenBank/DDBJ databases">
        <authorList>
            <person name="Muzny D."/>
            <person name="Qin X."/>
            <person name="Buhay C."/>
            <person name="Dugan-Rocha S."/>
            <person name="Ding Y."/>
            <person name="Chen G."/>
            <person name="Hawes A."/>
            <person name="Holder M."/>
            <person name="Jhangiani S."/>
            <person name="Johnson A."/>
            <person name="Khan Z."/>
            <person name="Li Z."/>
            <person name="Liu W."/>
            <person name="Liu X."/>
            <person name="Perez L."/>
            <person name="Shen H."/>
            <person name="Wang Q."/>
            <person name="Watt J."/>
            <person name="Xi L."/>
            <person name="Xin Y."/>
            <person name="Zhou J."/>
            <person name="Deng J."/>
            <person name="Jiang H."/>
            <person name="Liu Y."/>
            <person name="Qu J."/>
            <person name="Song X.-Z."/>
            <person name="Zhang L."/>
            <person name="Villasana D."/>
            <person name="Johnson A."/>
            <person name="Liu J."/>
            <person name="Liyanage D."/>
            <person name="Lorensuhewa L."/>
            <person name="Robinson T."/>
            <person name="Song A."/>
            <person name="Song B.-B."/>
            <person name="Dinh H."/>
            <person name="Thornton R."/>
            <person name="Coyle M."/>
            <person name="Francisco L."/>
            <person name="Jackson L."/>
            <person name="Javaid M."/>
            <person name="Korchina V."/>
            <person name="Kovar C."/>
            <person name="Mata R."/>
            <person name="Mathew T."/>
            <person name="Ngo R."/>
            <person name="Nguyen L."/>
            <person name="Nguyen N."/>
            <person name="Okwuonu G."/>
            <person name="Ongeri F."/>
            <person name="Pham C."/>
            <person name="Simmons D."/>
            <person name="Wilczek-Boney K."/>
            <person name="Hale W."/>
            <person name="Jakkamsetti A."/>
            <person name="Pham P."/>
            <person name="Ruth R."/>
            <person name="San Lucas F."/>
            <person name="Warren J."/>
            <person name="Zhang J."/>
            <person name="Zhao Z."/>
            <person name="Zhou C."/>
            <person name="Zhu D."/>
            <person name="Lee S."/>
            <person name="Bess C."/>
            <person name="Blankenburg K."/>
            <person name="Forbes L."/>
            <person name="Fu Q."/>
            <person name="Gubbala S."/>
            <person name="Hirani K."/>
            <person name="Jayaseelan J.C."/>
            <person name="Lara F."/>
            <person name="Munidasa M."/>
            <person name="Palculict T."/>
            <person name="Patil S."/>
            <person name="Pu L.-L."/>
            <person name="Saada N."/>
            <person name="Tang L."/>
            <person name="Weissenberger G."/>
            <person name="Zhu Y."/>
            <person name="Hemphill L."/>
            <person name="Shang Y."/>
            <person name="Youmans B."/>
            <person name="Ayvaz T."/>
            <person name="Ross M."/>
            <person name="Santibanez J."/>
            <person name="Aqrawi P."/>
            <person name="Gross S."/>
            <person name="Joshi V."/>
            <person name="Fowler G."/>
            <person name="Nazareth L."/>
            <person name="Reid J."/>
            <person name="Worley K."/>
            <person name="Petrosino J."/>
            <person name="Highlander S."/>
            <person name="Gibbs R."/>
        </authorList>
    </citation>
    <scope>NUCLEOTIDE SEQUENCE [LARGE SCALE GENOMIC DNA]</scope>
    <source>
        <strain evidence="1">MN8</strain>
    </source>
</reference>
<dbReference type="PROSITE" id="PS51257">
    <property type="entry name" value="PROKAR_LIPOPROTEIN"/>
    <property type="match status" value="1"/>
</dbReference>
<organism evidence="1">
    <name type="scientific">Staphylococcus aureus subsp. aureus MN8</name>
    <dbReference type="NCBI Taxonomy" id="548470"/>
    <lineage>
        <taxon>Bacteria</taxon>
        <taxon>Bacillati</taxon>
        <taxon>Bacillota</taxon>
        <taxon>Bacilli</taxon>
        <taxon>Bacillales</taxon>
        <taxon>Staphylococcaceae</taxon>
        <taxon>Staphylococcus</taxon>
    </lineage>
</organism>
<protein>
    <recommendedName>
        <fullName evidence="2">EMYY motif lipoprotein</fullName>
    </recommendedName>
</protein>
<dbReference type="AlphaFoldDB" id="A0A0E1X966"/>
<sequence>MNLLRSAIMKKIVIIAVLAILFVVISACGNKEKEAQHQFTKQFKDVEQKQKELQHVMDNIHLKEIDHLSKTDTTDKNSKEFKALQEDVKNHLIPKFEAYYKSAKNLPDDTMKVKKLKKEYMTLANEKKDAIYQLKKFIGLCNQSIKYNEDILDYTKQFEKNRYKVESEIKLADNKSEATNLTTKLEHNNKALRDTAKKNLDDSKENEVKGAIKNHIMPMIEKQITDINQTNISDKHVNNARKNAIEMYYSLQNYYNTRIETIKVSEKLSKVDVDKLPKKGIDITHGDKAFEKKLEKLEEK</sequence>